<dbReference type="EMBL" id="JRPR02000003">
    <property type="protein sequence ID" value="TLD96482.1"/>
    <property type="molecule type" value="Genomic_DNA"/>
</dbReference>
<dbReference type="STRING" id="1677920.LS71_08845"/>
<protein>
    <submittedName>
        <fullName evidence="2">Class I SAM-dependent methyltransferase</fullName>
    </submittedName>
</protein>
<gene>
    <name evidence="2" type="ORF">LS71_005230</name>
</gene>
<dbReference type="GO" id="GO:0032259">
    <property type="term" value="P:methylation"/>
    <property type="evidence" value="ECO:0007669"/>
    <property type="project" value="UniProtKB-KW"/>
</dbReference>
<keyword evidence="2" id="KW-0489">Methyltransferase</keyword>
<dbReference type="Gene3D" id="3.40.50.150">
    <property type="entry name" value="Vaccinia Virus protein VP39"/>
    <property type="match status" value="1"/>
</dbReference>
<evidence type="ECO:0000313" key="3">
    <source>
        <dbReference type="Proteomes" id="UP000029733"/>
    </source>
</evidence>
<evidence type="ECO:0000259" key="1">
    <source>
        <dbReference type="Pfam" id="PF08241"/>
    </source>
</evidence>
<dbReference type="CDD" id="cd02440">
    <property type="entry name" value="AdoMet_MTases"/>
    <property type="match status" value="1"/>
</dbReference>
<keyword evidence="3" id="KW-1185">Reference proteome</keyword>
<accession>A0A4V6YSA4</accession>
<evidence type="ECO:0000313" key="2">
    <source>
        <dbReference type="EMBL" id="TLD96482.1"/>
    </source>
</evidence>
<dbReference type="Pfam" id="PF08241">
    <property type="entry name" value="Methyltransf_11"/>
    <property type="match status" value="1"/>
</dbReference>
<organism evidence="2 3">
    <name type="scientific">Helicobacter jaachi</name>
    <dbReference type="NCBI Taxonomy" id="1677920"/>
    <lineage>
        <taxon>Bacteria</taxon>
        <taxon>Pseudomonadati</taxon>
        <taxon>Campylobacterota</taxon>
        <taxon>Epsilonproteobacteria</taxon>
        <taxon>Campylobacterales</taxon>
        <taxon>Helicobacteraceae</taxon>
        <taxon>Helicobacter</taxon>
    </lineage>
</organism>
<dbReference type="SUPFAM" id="SSF53335">
    <property type="entry name" value="S-adenosyl-L-methionine-dependent methyltransferases"/>
    <property type="match status" value="1"/>
</dbReference>
<comment type="caution">
    <text evidence="2">The sequence shown here is derived from an EMBL/GenBank/DDBJ whole genome shotgun (WGS) entry which is preliminary data.</text>
</comment>
<sequence length="270" mass="31185">MAHNTTNNTDRQAYWDNYINYWQKRVADSNTQSSHADKMPDDRIMASYITWLVDVISDKKHDAKQGQRISILDYGCGFGRAYPYFENLDCAYSGCDIASSCTAYMSEHYPSVQCKKLLEHDVIPFSDECFDGVFCYGVFDACFQHITLEQILRVLNIGGIALITGKNNNYFPTDELALNAEIGARKNKHPNFFTDTRLMIEQLQARHVKILQSRFFLHRADNATDSFVHEMPEQFYTYALLIQRTKQSILTPFCNFSHTHSKTFLNHVPK</sequence>
<dbReference type="InterPro" id="IPR029063">
    <property type="entry name" value="SAM-dependent_MTases_sf"/>
</dbReference>
<name>A0A4V6YSA4_9HELI</name>
<dbReference type="GO" id="GO:0008757">
    <property type="term" value="F:S-adenosylmethionine-dependent methyltransferase activity"/>
    <property type="evidence" value="ECO:0007669"/>
    <property type="project" value="InterPro"/>
</dbReference>
<dbReference type="RefSeq" id="WP_034356789.1">
    <property type="nucleotide sequence ID" value="NZ_JRPR02000003.1"/>
</dbReference>
<keyword evidence="2" id="KW-0808">Transferase</keyword>
<proteinExistence type="predicted"/>
<dbReference type="AlphaFoldDB" id="A0A4V6YSA4"/>
<reference evidence="2 3" key="1">
    <citation type="journal article" date="2014" name="Genome Announc.">
        <title>Draft genome sequences of eight enterohepatic helicobacter species isolated from both laboratory and wild rodents.</title>
        <authorList>
            <person name="Sheh A."/>
            <person name="Shen Z."/>
            <person name="Fox J.G."/>
        </authorList>
    </citation>
    <scope>NUCLEOTIDE SEQUENCE [LARGE SCALE GENOMIC DNA]</scope>
    <source>
        <strain evidence="2 3">MIT 09-6949</strain>
    </source>
</reference>
<feature type="domain" description="Methyltransferase type 11" evidence="1">
    <location>
        <begin position="72"/>
        <end position="163"/>
    </location>
</feature>
<dbReference type="OrthoDB" id="9804312at2"/>
<dbReference type="InterPro" id="IPR013216">
    <property type="entry name" value="Methyltransf_11"/>
</dbReference>
<dbReference type="Proteomes" id="UP000029733">
    <property type="component" value="Unassembled WGS sequence"/>
</dbReference>